<dbReference type="Gene3D" id="3.30.420.10">
    <property type="entry name" value="Ribonuclease H-like superfamily/Ribonuclease H"/>
    <property type="match status" value="1"/>
</dbReference>
<feature type="compositionally biased region" description="Polar residues" evidence="3">
    <location>
        <begin position="755"/>
        <end position="777"/>
    </location>
</feature>
<feature type="compositionally biased region" description="Polar residues" evidence="3">
    <location>
        <begin position="345"/>
        <end position="359"/>
    </location>
</feature>
<dbReference type="PANTHER" id="PTHR42648">
    <property type="entry name" value="TRANSPOSASE, PUTATIVE-RELATED"/>
    <property type="match status" value="1"/>
</dbReference>
<feature type="region of interest" description="Disordered" evidence="3">
    <location>
        <begin position="385"/>
        <end position="413"/>
    </location>
</feature>
<evidence type="ECO:0000256" key="2">
    <source>
        <dbReference type="ARBA" id="ARBA00022801"/>
    </source>
</evidence>
<keyword evidence="1" id="KW-0479">Metal-binding</keyword>
<dbReference type="SUPFAM" id="SSF56672">
    <property type="entry name" value="DNA/RNA polymerases"/>
    <property type="match status" value="1"/>
</dbReference>
<evidence type="ECO:0000256" key="3">
    <source>
        <dbReference type="SAM" id="MobiDB-lite"/>
    </source>
</evidence>
<dbReference type="InterPro" id="IPR036397">
    <property type="entry name" value="RNaseH_sf"/>
</dbReference>
<reference evidence="5" key="1">
    <citation type="journal article" date="2019" name="Sci. Rep.">
        <title>Draft genome of Tanacetum cinerariifolium, the natural source of mosquito coil.</title>
        <authorList>
            <person name="Yamashiro T."/>
            <person name="Shiraishi A."/>
            <person name="Satake H."/>
            <person name="Nakayama K."/>
        </authorList>
    </citation>
    <scope>NUCLEOTIDE SEQUENCE</scope>
</reference>
<dbReference type="AlphaFoldDB" id="A0A699H5S3"/>
<proteinExistence type="predicted"/>
<name>A0A699H5S3_TANCI</name>
<dbReference type="InterPro" id="IPR039537">
    <property type="entry name" value="Retrotran_Ty1/copia-like"/>
</dbReference>
<gene>
    <name evidence="5" type="ORF">Tci_323308</name>
</gene>
<dbReference type="InterPro" id="IPR043502">
    <property type="entry name" value="DNA/RNA_pol_sf"/>
</dbReference>
<protein>
    <submittedName>
        <fullName evidence="5">Putative ribonuclease H-like domain-containing protein</fullName>
    </submittedName>
</protein>
<evidence type="ECO:0000259" key="4">
    <source>
        <dbReference type="Pfam" id="PF07727"/>
    </source>
</evidence>
<evidence type="ECO:0000256" key="1">
    <source>
        <dbReference type="ARBA" id="ARBA00022723"/>
    </source>
</evidence>
<dbReference type="InterPro" id="IPR013103">
    <property type="entry name" value="RVT_2"/>
</dbReference>
<comment type="caution">
    <text evidence="5">The sequence shown here is derived from an EMBL/GenBank/DDBJ whole genome shotgun (WGS) entry which is preliminary data.</text>
</comment>
<dbReference type="InterPro" id="IPR012337">
    <property type="entry name" value="RNaseH-like_sf"/>
</dbReference>
<organism evidence="5">
    <name type="scientific">Tanacetum cinerariifolium</name>
    <name type="common">Dalmatian daisy</name>
    <name type="synonym">Chrysanthemum cinerariifolium</name>
    <dbReference type="NCBI Taxonomy" id="118510"/>
    <lineage>
        <taxon>Eukaryota</taxon>
        <taxon>Viridiplantae</taxon>
        <taxon>Streptophyta</taxon>
        <taxon>Embryophyta</taxon>
        <taxon>Tracheophyta</taxon>
        <taxon>Spermatophyta</taxon>
        <taxon>Magnoliopsida</taxon>
        <taxon>eudicotyledons</taxon>
        <taxon>Gunneridae</taxon>
        <taxon>Pentapetalae</taxon>
        <taxon>asterids</taxon>
        <taxon>campanulids</taxon>
        <taxon>Asterales</taxon>
        <taxon>Asteraceae</taxon>
        <taxon>Asteroideae</taxon>
        <taxon>Anthemideae</taxon>
        <taxon>Anthemidinae</taxon>
        <taxon>Tanacetum</taxon>
    </lineage>
</organism>
<accession>A0A699H5S3</accession>
<feature type="domain" description="Reverse transcriptase Ty1/copia-type" evidence="4">
    <location>
        <begin position="514"/>
        <end position="687"/>
    </location>
</feature>
<dbReference type="GO" id="GO:0003676">
    <property type="term" value="F:nucleic acid binding"/>
    <property type="evidence" value="ECO:0007669"/>
    <property type="project" value="InterPro"/>
</dbReference>
<evidence type="ECO:0000313" key="5">
    <source>
        <dbReference type="EMBL" id="GEX51333.1"/>
    </source>
</evidence>
<dbReference type="Pfam" id="PF07727">
    <property type="entry name" value="RVT_2"/>
    <property type="match status" value="1"/>
</dbReference>
<keyword evidence="2" id="KW-0378">Hydrolase</keyword>
<sequence>MAIVSSSLNNNKNSSNEIVNTALELLLLALRKLNLNGNETVAFDKTKVEYYNCHKKGHFSREIKAPRAQDNRNKESTRSYVPVKTTKSSALVSYDGIRGYDWSDQAKEGPNYTLMAYSTLSSDSESLNKLIDIQIVDNCKKGLGYNAVPPPYTGLFMPPKPDLSYIGLEEFTSKPPIETFIAKTSKEVPKQNGVAERRNKTLIEAAKTMLADSKLPTTFWAEAVSTACYVQNRVLVVKPHKKTPYELFHGRTPMLSFMRPFGCLVTILHTIDHLGKFDEGFFVRYSLNSKAFRVFNSRKKIVEETLHIRFSENTPNNVGSRPNWLFNIDALTKIINYQPVVAGTQSNGNADIKDNNNAGQARKEKEPGKDYMLLPLWTANLPFPQEPKSSQDAGFKPSNDVGKNSTVNAASNEVNAVGRKSSIKLLDDPNMPELEDISIFEYLNEDVFGAEADLNNLESTFQVSPIPTTRIHKDHPIEQVIRDLYLAPQTRRMLKNLEERGLVIRALKDPSWIERAIGSKWVFRNKLDERGIVIRNKARLVAHGHTQEKGIDYDKLYAPVARIEVIRLFPAYASFKDFVVYQMDVKSAFLYGKIEEEVYVCQPSGFEDLDFPDKVYKVEKALYGLHQAPRAWYETFSTYLLDNGFHRGKIDKTLFIRRYKHDILLVQVYVDDIIFGSTKKEQLDRLPTHKKKYDVSLHTKKVFANMNRIGKGFSGKETPLFPTMVGPNQVQIGGGDSLVRATTTASSLEAEHDSGNINNTQTKATSNEPSSQGTSSGDGPRPQDTIGDTSAHTSIHDDVSSQDNIVQDEGIEDVVSVAKTIVTTALTITAESTETNVEVTQAPKRKRVMIQEPEETKITITASSQQSQVQDKGNGKAKLIKELEMPKKKKYQIRVDKELPEKLQAEMPAEIDKEDMLAGERA</sequence>
<dbReference type="GO" id="GO:0046872">
    <property type="term" value="F:metal ion binding"/>
    <property type="evidence" value="ECO:0007669"/>
    <property type="project" value="UniProtKB-KW"/>
</dbReference>
<feature type="region of interest" description="Disordered" evidence="3">
    <location>
        <begin position="743"/>
        <end position="807"/>
    </location>
</feature>
<dbReference type="PANTHER" id="PTHR42648:SF32">
    <property type="entry name" value="RIBONUCLEASE H-LIKE DOMAIN, GAG-PRE-INTEGRASE DOMAIN PROTEIN-RELATED"/>
    <property type="match status" value="1"/>
</dbReference>
<dbReference type="GO" id="GO:0016787">
    <property type="term" value="F:hydrolase activity"/>
    <property type="evidence" value="ECO:0007669"/>
    <property type="project" value="UniProtKB-KW"/>
</dbReference>
<dbReference type="SUPFAM" id="SSF53098">
    <property type="entry name" value="Ribonuclease H-like"/>
    <property type="match status" value="1"/>
</dbReference>
<feature type="compositionally biased region" description="Polar residues" evidence="3">
    <location>
        <begin position="401"/>
        <end position="413"/>
    </location>
</feature>
<feature type="region of interest" description="Disordered" evidence="3">
    <location>
        <begin position="345"/>
        <end position="365"/>
    </location>
</feature>
<dbReference type="EMBL" id="BKCJ010112762">
    <property type="protein sequence ID" value="GEX51333.1"/>
    <property type="molecule type" value="Genomic_DNA"/>
</dbReference>